<dbReference type="InterPro" id="IPR012349">
    <property type="entry name" value="Split_barrel_FMN-bd"/>
</dbReference>
<proteinExistence type="predicted"/>
<reference evidence="2" key="1">
    <citation type="submission" date="2016-10" db="EMBL/GenBank/DDBJ databases">
        <authorList>
            <person name="Varghese N."/>
            <person name="Submissions S."/>
        </authorList>
    </citation>
    <scope>NUCLEOTIDE SEQUENCE [LARGE SCALE GENOMIC DNA]</scope>
    <source>
        <strain evidence="2">DSM 46838</strain>
    </source>
</reference>
<dbReference type="RefSeq" id="WP_217640764.1">
    <property type="nucleotide sequence ID" value="NZ_FOND01000014.1"/>
</dbReference>
<dbReference type="Gene3D" id="2.30.110.10">
    <property type="entry name" value="Electron Transport, Fmn-binding Protein, Chain A"/>
    <property type="match status" value="1"/>
</dbReference>
<dbReference type="EMBL" id="FOND01000014">
    <property type="protein sequence ID" value="SFF46339.1"/>
    <property type="molecule type" value="Genomic_DNA"/>
</dbReference>
<accession>A0A1I2IVU9</accession>
<sequence length="138" mass="15164">MAGRHRMTNRVVNPLLRRVLRGPLGRRLGRSLAVVRYTGRRTGEPHELVCQYVRDGGRVWVLVGGPDRKTWWRSLRSPAPVDLWLAGRHHSGTAVAVVGREQPEECARGLAAYAVAVPRAGPLAVPDVVLVRADLPGN</sequence>
<gene>
    <name evidence="1" type="ORF">SAMN05216574_11468</name>
</gene>
<dbReference type="InterPro" id="IPR004378">
    <property type="entry name" value="F420H2_quin_Rdtase"/>
</dbReference>
<protein>
    <recommendedName>
        <fullName evidence="3">Deazaflavin-dependent oxidoreductase, nitroreductase family</fullName>
    </recommendedName>
</protein>
<dbReference type="AlphaFoldDB" id="A0A1I2IVU9"/>
<evidence type="ECO:0008006" key="3">
    <source>
        <dbReference type="Google" id="ProtNLM"/>
    </source>
</evidence>
<name>A0A1I2IVU9_9ACTN</name>
<organism evidence="1 2">
    <name type="scientific">Blastococcus tunisiensis</name>
    <dbReference type="NCBI Taxonomy" id="1798228"/>
    <lineage>
        <taxon>Bacteria</taxon>
        <taxon>Bacillati</taxon>
        <taxon>Actinomycetota</taxon>
        <taxon>Actinomycetes</taxon>
        <taxon>Geodermatophilales</taxon>
        <taxon>Geodermatophilaceae</taxon>
        <taxon>Blastococcus</taxon>
    </lineage>
</organism>
<evidence type="ECO:0000313" key="1">
    <source>
        <dbReference type="EMBL" id="SFF46339.1"/>
    </source>
</evidence>
<evidence type="ECO:0000313" key="2">
    <source>
        <dbReference type="Proteomes" id="UP000198589"/>
    </source>
</evidence>
<keyword evidence="2" id="KW-1185">Reference proteome</keyword>
<dbReference type="STRING" id="1798228.SAMN05216574_11468"/>
<dbReference type="Proteomes" id="UP000198589">
    <property type="component" value="Unassembled WGS sequence"/>
</dbReference>
<dbReference type="Pfam" id="PF04075">
    <property type="entry name" value="F420H2_quin_red"/>
    <property type="match status" value="1"/>
</dbReference>
<dbReference type="GO" id="GO:0016491">
    <property type="term" value="F:oxidoreductase activity"/>
    <property type="evidence" value="ECO:0007669"/>
    <property type="project" value="InterPro"/>
</dbReference>